<comment type="similarity">
    <text evidence="1">Belongs to the ParD antitoxin family.</text>
</comment>
<dbReference type="Gene3D" id="6.10.10.120">
    <property type="entry name" value="Antitoxin ParD1-like"/>
    <property type="match status" value="1"/>
</dbReference>
<dbReference type="Pfam" id="PF03693">
    <property type="entry name" value="ParD_antitoxin"/>
    <property type="match status" value="1"/>
</dbReference>
<evidence type="ECO:0000256" key="1">
    <source>
        <dbReference type="ARBA" id="ARBA00008580"/>
    </source>
</evidence>
<dbReference type="PANTHER" id="PTHR36582:SF2">
    <property type="entry name" value="ANTITOXIN PARD"/>
    <property type="match status" value="1"/>
</dbReference>
<dbReference type="AlphaFoldDB" id="A0A0B7MT57"/>
<evidence type="ECO:0000256" key="2">
    <source>
        <dbReference type="ARBA" id="ARBA00022649"/>
    </source>
</evidence>
<dbReference type="SUPFAM" id="SSF47598">
    <property type="entry name" value="Ribbon-helix-helix"/>
    <property type="match status" value="1"/>
</dbReference>
<keyword evidence="2" id="KW-1277">Toxin-antitoxin system</keyword>
<keyword evidence="3" id="KW-0614">Plasmid</keyword>
<reference evidence="3 4" key="1">
    <citation type="journal article" date="2012" name="J. Bacteriol.">
        <title>Genome sequence of the soybean symbiont Sinorhizobium fredii HH103.</title>
        <authorList>
            <person name="Weidner S."/>
            <person name="Becker A."/>
            <person name="Bonilla I."/>
            <person name="Jaenicke S."/>
            <person name="Lloret J."/>
            <person name="Margaret I."/>
            <person name="Puhler A."/>
            <person name="Ruiz-Sainz J.E."/>
            <person name="Schneiker-Bekel S."/>
            <person name="Szczepanowski R."/>
            <person name="Vinardell J.M."/>
            <person name="Zehner S."/>
            <person name="Gottfert M."/>
        </authorList>
    </citation>
    <scope>NUCLEOTIDE SEQUENCE [LARGE SCALE GENOMIC DNA]</scope>
    <source>
        <strain evidence="3 4">HH103</strain>
        <plasmid evidence="4">pSfHH103e</plasmid>
    </source>
</reference>
<dbReference type="InterPro" id="IPR022789">
    <property type="entry name" value="ParD"/>
</dbReference>
<dbReference type="InterPro" id="IPR038296">
    <property type="entry name" value="ParD_sf"/>
</dbReference>
<dbReference type="EMBL" id="HE616899">
    <property type="protein sequence ID" value="CEO91168.1"/>
    <property type="molecule type" value="Genomic_DNA"/>
</dbReference>
<sequence>MPIFANTAIVICMGTMNISLPDHLKSFVDEQVAGRGYGTSSEYIRELIRRDQDRLALRRLLLDGASSAPTEPVGAEYFTTLRDRVRGQRIK</sequence>
<dbReference type="GO" id="GO:0006355">
    <property type="term" value="P:regulation of DNA-templated transcription"/>
    <property type="evidence" value="ECO:0007669"/>
    <property type="project" value="InterPro"/>
</dbReference>
<dbReference type="HOGENOM" id="CLU_144805_3_0_5"/>
<dbReference type="InterPro" id="IPR010985">
    <property type="entry name" value="Ribbon_hlx_hlx"/>
</dbReference>
<dbReference type="PANTHER" id="PTHR36582">
    <property type="entry name" value="ANTITOXIN PARD"/>
    <property type="match status" value="1"/>
</dbReference>
<geneLocation type="plasmid" evidence="3 4">
    <name>pSfHH103e</name>
</geneLocation>
<dbReference type="CDD" id="cd22231">
    <property type="entry name" value="RHH_NikR_HicB-like"/>
    <property type="match status" value="1"/>
</dbReference>
<evidence type="ECO:0000313" key="3">
    <source>
        <dbReference type="EMBL" id="CEO91168.1"/>
    </source>
</evidence>
<dbReference type="NCBIfam" id="TIGR02606">
    <property type="entry name" value="antidote_CC2985"/>
    <property type="match status" value="1"/>
</dbReference>
<dbReference type="Proteomes" id="UP000007735">
    <property type="component" value="Plasmid pSfHH103e"/>
</dbReference>
<name>A0A0B7MT57_SINF1</name>
<evidence type="ECO:0000313" key="4">
    <source>
        <dbReference type="Proteomes" id="UP000007735"/>
    </source>
</evidence>
<proteinExistence type="inferred from homology"/>
<gene>
    <name evidence="3" type="ORF">SFHH103_052315</name>
</gene>
<accession>A0A0B7MT57</accession>
<protein>
    <recommendedName>
        <fullName evidence="5">Addiction module antidote protein</fullName>
    </recommendedName>
</protein>
<organism evidence="3 4">
    <name type="scientific">Sinorhizobium fredii (strain HH103)</name>
    <dbReference type="NCBI Taxonomy" id="1117943"/>
    <lineage>
        <taxon>Bacteria</taxon>
        <taxon>Pseudomonadati</taxon>
        <taxon>Pseudomonadota</taxon>
        <taxon>Alphaproteobacteria</taxon>
        <taxon>Hyphomicrobiales</taxon>
        <taxon>Rhizobiaceae</taxon>
        <taxon>Sinorhizobium/Ensifer group</taxon>
        <taxon>Sinorhizobium</taxon>
    </lineage>
</organism>
<dbReference type="RefSeq" id="WP_041410477.1">
    <property type="nucleotide sequence ID" value="NC_016815.1"/>
</dbReference>
<dbReference type="KEGG" id="sfh:SFHH103_052315"/>
<evidence type="ECO:0008006" key="5">
    <source>
        <dbReference type="Google" id="ProtNLM"/>
    </source>
</evidence>